<evidence type="ECO:0000256" key="9">
    <source>
        <dbReference type="RuleBase" id="RU003465"/>
    </source>
</evidence>
<organism evidence="12 13">
    <name type="scientific">Adiantum capillus-veneris</name>
    <name type="common">Maidenhair fern</name>
    <dbReference type="NCBI Taxonomy" id="13818"/>
    <lineage>
        <taxon>Eukaryota</taxon>
        <taxon>Viridiplantae</taxon>
        <taxon>Streptophyta</taxon>
        <taxon>Embryophyta</taxon>
        <taxon>Tracheophyta</taxon>
        <taxon>Polypodiopsida</taxon>
        <taxon>Polypodiidae</taxon>
        <taxon>Polypodiales</taxon>
        <taxon>Pteridineae</taxon>
        <taxon>Pteridaceae</taxon>
        <taxon>Vittarioideae</taxon>
        <taxon>Adiantum</taxon>
    </lineage>
</organism>
<evidence type="ECO:0000256" key="1">
    <source>
        <dbReference type="ARBA" id="ARBA00001936"/>
    </source>
</evidence>
<dbReference type="InterPro" id="IPR000222">
    <property type="entry name" value="PP2C_BS"/>
</dbReference>
<evidence type="ECO:0000259" key="11">
    <source>
        <dbReference type="PROSITE" id="PS51746"/>
    </source>
</evidence>
<dbReference type="GO" id="GO:0046872">
    <property type="term" value="F:metal ion binding"/>
    <property type="evidence" value="ECO:0007669"/>
    <property type="project" value="UniProtKB-KW"/>
</dbReference>
<evidence type="ECO:0000256" key="5">
    <source>
        <dbReference type="ARBA" id="ARBA00022801"/>
    </source>
</evidence>
<dbReference type="PROSITE" id="PS51746">
    <property type="entry name" value="PPM_2"/>
    <property type="match status" value="1"/>
</dbReference>
<dbReference type="InterPro" id="IPR036457">
    <property type="entry name" value="PPM-type-like_dom_sf"/>
</dbReference>
<keyword evidence="5 9" id="KW-0378">Hydrolase</keyword>
<dbReference type="InterPro" id="IPR001932">
    <property type="entry name" value="PPM-type_phosphatase-like_dom"/>
</dbReference>
<reference evidence="12" key="1">
    <citation type="submission" date="2021-01" db="EMBL/GenBank/DDBJ databases">
        <title>Adiantum capillus-veneris genome.</title>
        <authorList>
            <person name="Fang Y."/>
            <person name="Liao Q."/>
        </authorList>
    </citation>
    <scope>NUCLEOTIDE SEQUENCE</scope>
    <source>
        <strain evidence="12">H3</strain>
        <tissue evidence="12">Leaf</tissue>
    </source>
</reference>
<keyword evidence="4" id="KW-0479">Metal-binding</keyword>
<evidence type="ECO:0000256" key="7">
    <source>
        <dbReference type="ARBA" id="ARBA00022912"/>
    </source>
</evidence>
<keyword evidence="13" id="KW-1185">Reference proteome</keyword>
<accession>A0A9D4UN78</accession>
<evidence type="ECO:0000256" key="3">
    <source>
        <dbReference type="ARBA" id="ARBA00013081"/>
    </source>
</evidence>
<dbReference type="InterPro" id="IPR015655">
    <property type="entry name" value="PP2C"/>
</dbReference>
<dbReference type="GO" id="GO:0004722">
    <property type="term" value="F:protein serine/threonine phosphatase activity"/>
    <property type="evidence" value="ECO:0007669"/>
    <property type="project" value="UniProtKB-EC"/>
</dbReference>
<dbReference type="OrthoDB" id="10264738at2759"/>
<dbReference type="CDD" id="cd00143">
    <property type="entry name" value="PP2Cc"/>
    <property type="match status" value="1"/>
</dbReference>
<name>A0A9D4UN78_ADICA</name>
<dbReference type="Pfam" id="PF00481">
    <property type="entry name" value="PP2C"/>
    <property type="match status" value="1"/>
</dbReference>
<gene>
    <name evidence="12" type="ORF">GOP47_0014726</name>
</gene>
<comment type="similarity">
    <text evidence="9">Belongs to the PP2C family.</text>
</comment>
<dbReference type="SMART" id="SM00332">
    <property type="entry name" value="PP2Cc"/>
    <property type="match status" value="1"/>
</dbReference>
<dbReference type="Proteomes" id="UP000886520">
    <property type="component" value="Chromosome 14"/>
</dbReference>
<evidence type="ECO:0000256" key="4">
    <source>
        <dbReference type="ARBA" id="ARBA00022723"/>
    </source>
</evidence>
<proteinExistence type="inferred from homology"/>
<evidence type="ECO:0000313" key="13">
    <source>
        <dbReference type="Proteomes" id="UP000886520"/>
    </source>
</evidence>
<comment type="cofactor">
    <cofactor evidence="1">
        <name>Mn(2+)</name>
        <dbReference type="ChEBI" id="CHEBI:29035"/>
    </cofactor>
</comment>
<dbReference type="SUPFAM" id="SSF81606">
    <property type="entry name" value="PP2C-like"/>
    <property type="match status" value="1"/>
</dbReference>
<comment type="cofactor">
    <cofactor evidence="2">
        <name>Mg(2+)</name>
        <dbReference type="ChEBI" id="CHEBI:18420"/>
    </cofactor>
</comment>
<evidence type="ECO:0000256" key="10">
    <source>
        <dbReference type="SAM" id="MobiDB-lite"/>
    </source>
</evidence>
<dbReference type="PROSITE" id="PS01032">
    <property type="entry name" value="PPM_1"/>
    <property type="match status" value="1"/>
</dbReference>
<evidence type="ECO:0000313" key="12">
    <source>
        <dbReference type="EMBL" id="KAI5070383.1"/>
    </source>
</evidence>
<evidence type="ECO:0000256" key="8">
    <source>
        <dbReference type="ARBA" id="ARBA00023211"/>
    </source>
</evidence>
<dbReference type="PANTHER" id="PTHR47992">
    <property type="entry name" value="PROTEIN PHOSPHATASE"/>
    <property type="match status" value="1"/>
</dbReference>
<comment type="caution">
    <text evidence="12">The sequence shown here is derived from an EMBL/GenBank/DDBJ whole genome shotgun (WGS) entry which is preliminary data.</text>
</comment>
<keyword evidence="6" id="KW-0460">Magnesium</keyword>
<dbReference type="Gene3D" id="3.60.40.10">
    <property type="entry name" value="PPM-type phosphatase domain"/>
    <property type="match status" value="1"/>
</dbReference>
<evidence type="ECO:0000256" key="6">
    <source>
        <dbReference type="ARBA" id="ARBA00022842"/>
    </source>
</evidence>
<keyword evidence="8" id="KW-0464">Manganese</keyword>
<keyword evidence="7 9" id="KW-0904">Protein phosphatase</keyword>
<dbReference type="EC" id="3.1.3.16" evidence="3"/>
<feature type="region of interest" description="Disordered" evidence="10">
    <location>
        <begin position="381"/>
        <end position="404"/>
    </location>
</feature>
<protein>
    <recommendedName>
        <fullName evidence="3">protein-serine/threonine phosphatase</fullName>
        <ecNumber evidence="3">3.1.3.16</ecNumber>
    </recommendedName>
</protein>
<dbReference type="AlphaFoldDB" id="A0A9D4UN78"/>
<sequence>MGMCMSMEGEEKREQKRLDKEMLSAEVKAMQLLAEMPGRLCFNGATKTCCLYTKQGCKGINQDSMLAWEGFAAEEESVFLGVFDGHGPNGHLVASKVRDCLPSLLTLPLESLLEGCSTPHHHIQKPIKMVDIDDSKIADHTYDIKLPGYVKDDEDLAWIEEKVTAAFHKMDERLKMHPKISCMSSGTTAVTILVQGKDLLVGSVGDSRAILATQSTDGSLVAHQLTMDLKPDSPGEIERIEKCQGRVFALEDEPHIPRLWLPHANTPGLAMARAFGDFCLKEYGLIATPQISHRKLTEEDEFIVVATDGVWDVLSNVEVMDAIASSSSKEEAAKSVVDAATNAWKRRNIASRMDDCAVVCHFLKDIKPGLSSKLDLSEKTKANDLKEEDTKHETDTSRQAETNRHLVRYDTLVTTVAELAEPESPLPSPHLDRGV</sequence>
<evidence type="ECO:0000256" key="2">
    <source>
        <dbReference type="ARBA" id="ARBA00001946"/>
    </source>
</evidence>
<feature type="domain" description="PPM-type phosphatase" evidence="11">
    <location>
        <begin position="48"/>
        <end position="363"/>
    </location>
</feature>
<dbReference type="EMBL" id="JABFUD020000014">
    <property type="protein sequence ID" value="KAI5070383.1"/>
    <property type="molecule type" value="Genomic_DNA"/>
</dbReference>